<dbReference type="InParanoid" id="A0A409VU89"/>
<reference evidence="1 2" key="1">
    <citation type="journal article" date="2018" name="Evol. Lett.">
        <title>Horizontal gene cluster transfer increased hallucinogenic mushroom diversity.</title>
        <authorList>
            <person name="Reynolds H.T."/>
            <person name="Vijayakumar V."/>
            <person name="Gluck-Thaler E."/>
            <person name="Korotkin H.B."/>
            <person name="Matheny P.B."/>
            <person name="Slot J.C."/>
        </authorList>
    </citation>
    <scope>NUCLEOTIDE SEQUENCE [LARGE SCALE GENOMIC DNA]</scope>
    <source>
        <strain evidence="1 2">SRW20</strain>
    </source>
</reference>
<sequence length="140" mass="14965">MVHDIGGAVNQLSSLLVAKFCLLLRDFRIFDDAKFAASADYNADGLGGIVFGYYLRGTVGLFLNAVSKEHGIGNANKAVVNTVSMNVEDFAFGEVRQDSVGLALGQGCTSSSIEPAVAIWSDGHPGRRFQNYFAVIGEAW</sequence>
<comment type="caution">
    <text evidence="1">The sequence shown here is derived from an EMBL/GenBank/DDBJ whole genome shotgun (WGS) entry which is preliminary data.</text>
</comment>
<dbReference type="OrthoDB" id="10615613at2759"/>
<organism evidence="1 2">
    <name type="scientific">Gymnopilus dilepis</name>
    <dbReference type="NCBI Taxonomy" id="231916"/>
    <lineage>
        <taxon>Eukaryota</taxon>
        <taxon>Fungi</taxon>
        <taxon>Dikarya</taxon>
        <taxon>Basidiomycota</taxon>
        <taxon>Agaricomycotina</taxon>
        <taxon>Agaricomycetes</taxon>
        <taxon>Agaricomycetidae</taxon>
        <taxon>Agaricales</taxon>
        <taxon>Agaricineae</taxon>
        <taxon>Hymenogastraceae</taxon>
        <taxon>Gymnopilus</taxon>
    </lineage>
</organism>
<protein>
    <submittedName>
        <fullName evidence="1">Uncharacterized protein</fullName>
    </submittedName>
</protein>
<proteinExistence type="predicted"/>
<evidence type="ECO:0000313" key="2">
    <source>
        <dbReference type="Proteomes" id="UP000284706"/>
    </source>
</evidence>
<accession>A0A409VU89</accession>
<dbReference type="Proteomes" id="UP000284706">
    <property type="component" value="Unassembled WGS sequence"/>
</dbReference>
<dbReference type="EMBL" id="NHYE01005562">
    <property type="protein sequence ID" value="PPQ69796.1"/>
    <property type="molecule type" value="Genomic_DNA"/>
</dbReference>
<gene>
    <name evidence="1" type="ORF">CVT26_014183</name>
</gene>
<name>A0A409VU89_9AGAR</name>
<dbReference type="AlphaFoldDB" id="A0A409VU89"/>
<evidence type="ECO:0000313" key="1">
    <source>
        <dbReference type="EMBL" id="PPQ69796.1"/>
    </source>
</evidence>
<keyword evidence="2" id="KW-1185">Reference proteome</keyword>